<evidence type="ECO:0000313" key="8">
    <source>
        <dbReference type="Proteomes" id="UP000295302"/>
    </source>
</evidence>
<dbReference type="GO" id="GO:0015171">
    <property type="term" value="F:amino acid transmembrane transporter activity"/>
    <property type="evidence" value="ECO:0007669"/>
    <property type="project" value="TreeGrafter"/>
</dbReference>
<name>A0A4R4Z0F3_9ACTN</name>
<proteinExistence type="predicted"/>
<feature type="transmembrane region" description="Helical" evidence="6">
    <location>
        <begin position="152"/>
        <end position="172"/>
    </location>
</feature>
<keyword evidence="4 6" id="KW-1133">Transmembrane helix</keyword>
<feature type="transmembrane region" description="Helical" evidence="6">
    <location>
        <begin position="229"/>
        <end position="257"/>
    </location>
</feature>
<accession>A0A4R4Z0F3</accession>
<evidence type="ECO:0000256" key="3">
    <source>
        <dbReference type="ARBA" id="ARBA00022692"/>
    </source>
</evidence>
<comment type="subcellular location">
    <subcellularLocation>
        <location evidence="1">Membrane</location>
        <topology evidence="1">Multi-pass membrane protein</topology>
    </subcellularLocation>
</comment>
<feature type="transmembrane region" description="Helical" evidence="6">
    <location>
        <begin position="376"/>
        <end position="393"/>
    </location>
</feature>
<evidence type="ECO:0000256" key="2">
    <source>
        <dbReference type="ARBA" id="ARBA00022448"/>
    </source>
</evidence>
<dbReference type="Pfam" id="PF13520">
    <property type="entry name" value="AA_permease_2"/>
    <property type="match status" value="1"/>
</dbReference>
<dbReference type="AlphaFoldDB" id="A0A4R4Z0F3"/>
<feature type="transmembrane region" description="Helical" evidence="6">
    <location>
        <begin position="179"/>
        <end position="201"/>
    </location>
</feature>
<dbReference type="RefSeq" id="WP_132611959.1">
    <property type="nucleotide sequence ID" value="NZ_SMKQ01000027.1"/>
</dbReference>
<reference evidence="7 8" key="1">
    <citation type="submission" date="2019-03" db="EMBL/GenBank/DDBJ databases">
        <title>Draft genome sequences of novel Actinobacteria.</title>
        <authorList>
            <person name="Sahin N."/>
            <person name="Ay H."/>
            <person name="Saygin H."/>
        </authorList>
    </citation>
    <scope>NUCLEOTIDE SEQUENCE [LARGE SCALE GENOMIC DNA]</scope>
    <source>
        <strain evidence="7 8">CH32</strain>
    </source>
</reference>
<dbReference type="Proteomes" id="UP000295302">
    <property type="component" value="Unassembled WGS sequence"/>
</dbReference>
<dbReference type="PIRSF" id="PIRSF006060">
    <property type="entry name" value="AA_transporter"/>
    <property type="match status" value="1"/>
</dbReference>
<feature type="transmembrane region" description="Helical" evidence="6">
    <location>
        <begin position="32"/>
        <end position="49"/>
    </location>
</feature>
<feature type="transmembrane region" description="Helical" evidence="6">
    <location>
        <begin position="430"/>
        <end position="450"/>
    </location>
</feature>
<keyword evidence="8" id="KW-1185">Reference proteome</keyword>
<evidence type="ECO:0000256" key="1">
    <source>
        <dbReference type="ARBA" id="ARBA00004141"/>
    </source>
</evidence>
<evidence type="ECO:0000256" key="6">
    <source>
        <dbReference type="SAM" id="Phobius"/>
    </source>
</evidence>
<organism evidence="7 8">
    <name type="scientific">Nonomuraea terrae</name>
    <dbReference type="NCBI Taxonomy" id="2530383"/>
    <lineage>
        <taxon>Bacteria</taxon>
        <taxon>Bacillati</taxon>
        <taxon>Actinomycetota</taxon>
        <taxon>Actinomycetes</taxon>
        <taxon>Streptosporangiales</taxon>
        <taxon>Streptosporangiaceae</taxon>
        <taxon>Nonomuraea</taxon>
    </lineage>
</organism>
<dbReference type="PANTHER" id="PTHR43243:SF4">
    <property type="entry name" value="CATIONIC AMINO ACID TRANSPORTER 4"/>
    <property type="match status" value="1"/>
</dbReference>
<feature type="transmembrane region" description="Helical" evidence="6">
    <location>
        <begin position="278"/>
        <end position="299"/>
    </location>
</feature>
<feature type="transmembrane region" description="Helical" evidence="6">
    <location>
        <begin position="319"/>
        <end position="345"/>
    </location>
</feature>
<dbReference type="EMBL" id="SMKQ01000027">
    <property type="protein sequence ID" value="TDD50259.1"/>
    <property type="molecule type" value="Genomic_DNA"/>
</dbReference>
<sequence>MDIFRTKSVEQSIRDTEDPEHQLRKRLTATDLTVFGIGVIVGTGIFVLTGQVAKELAGPAVAISFIVAGVVCGLAALCYAEFASTIPVAGSAYTFSFATLGEFPAWIIGWDLLLELALAAAVVSVGWSGYVASMLSSIGLGLPPSIAGENPVVNVPAMLIVLALTVILVAGIKLSSRVNLILVITKIAVVLLVIVAGLFFVKAANYTPFIPEAVATQRVEGLKAPLIQLLFGITPVAFGVIGIFSAAAIVFFAFIGFDIVATAAEETIEPQRDVPRGILGSLAICTVLYVAVSLVVVGMQRYSELSTAAPLSDAFTSVGHAWLGTIISVGAVAGLTTVVLVLLLGQTRVLFAMCRDGLLPRSLAIVNPRFGTPARLTVIIGVVTMALAGFVSFGELAELVNIGTLFAFVVVSAGVIVLRKTRPDLPRAFRAPLVPVLPILSVLACLYLMLNLPAQTWLRFLIWMVLGVVLYFTYGYWHSRTAMPWQKTRG</sequence>
<dbReference type="GO" id="GO:0016020">
    <property type="term" value="C:membrane"/>
    <property type="evidence" value="ECO:0007669"/>
    <property type="project" value="UniProtKB-SubCell"/>
</dbReference>
<comment type="caution">
    <text evidence="7">The sequence shown here is derived from an EMBL/GenBank/DDBJ whole genome shotgun (WGS) entry which is preliminary data.</text>
</comment>
<evidence type="ECO:0000313" key="7">
    <source>
        <dbReference type="EMBL" id="TDD50259.1"/>
    </source>
</evidence>
<feature type="transmembrane region" description="Helical" evidence="6">
    <location>
        <begin position="399"/>
        <end position="418"/>
    </location>
</feature>
<feature type="transmembrane region" description="Helical" evidence="6">
    <location>
        <begin position="456"/>
        <end position="477"/>
    </location>
</feature>
<keyword evidence="5 6" id="KW-0472">Membrane</keyword>
<keyword evidence="3 6" id="KW-0812">Transmembrane</keyword>
<dbReference type="Gene3D" id="1.20.1740.10">
    <property type="entry name" value="Amino acid/polyamine transporter I"/>
    <property type="match status" value="1"/>
</dbReference>
<evidence type="ECO:0000256" key="4">
    <source>
        <dbReference type="ARBA" id="ARBA00022989"/>
    </source>
</evidence>
<dbReference type="OrthoDB" id="9762947at2"/>
<keyword evidence="2" id="KW-0813">Transport</keyword>
<dbReference type="PANTHER" id="PTHR43243">
    <property type="entry name" value="INNER MEMBRANE TRANSPORTER YGJI-RELATED"/>
    <property type="match status" value="1"/>
</dbReference>
<protein>
    <submittedName>
        <fullName evidence="7">Amino acid permease</fullName>
    </submittedName>
</protein>
<dbReference type="InterPro" id="IPR002293">
    <property type="entry name" value="AA/rel_permease1"/>
</dbReference>
<feature type="transmembrane region" description="Helical" evidence="6">
    <location>
        <begin position="82"/>
        <end position="100"/>
    </location>
</feature>
<gene>
    <name evidence="7" type="ORF">E1286_12665</name>
</gene>
<evidence type="ECO:0000256" key="5">
    <source>
        <dbReference type="ARBA" id="ARBA00023136"/>
    </source>
</evidence>
<feature type="transmembrane region" description="Helical" evidence="6">
    <location>
        <begin position="56"/>
        <end position="76"/>
    </location>
</feature>